<evidence type="ECO:0000313" key="8">
    <source>
        <dbReference type="EMBL" id="MDQ7908267.1"/>
    </source>
</evidence>
<dbReference type="InterPro" id="IPR036388">
    <property type="entry name" value="WH-like_DNA-bd_sf"/>
</dbReference>
<dbReference type="Pfam" id="PF04545">
    <property type="entry name" value="Sigma70_r4"/>
    <property type="match status" value="1"/>
</dbReference>
<feature type="domain" description="RNA polymerase sigma-70 region 4" evidence="7">
    <location>
        <begin position="123"/>
        <end position="172"/>
    </location>
</feature>
<dbReference type="EMBL" id="JAVHUY010000029">
    <property type="protein sequence ID" value="MDQ7908267.1"/>
    <property type="molecule type" value="Genomic_DNA"/>
</dbReference>
<name>A0ABU0ZPE2_9ACTN</name>
<dbReference type="NCBIfam" id="TIGR02983">
    <property type="entry name" value="SigE-fam_strep"/>
    <property type="match status" value="1"/>
</dbReference>
<gene>
    <name evidence="8" type="ORF">RB614_27445</name>
</gene>
<dbReference type="InterPro" id="IPR007630">
    <property type="entry name" value="RNA_pol_sigma70_r4"/>
</dbReference>
<keyword evidence="2" id="KW-0805">Transcription regulation</keyword>
<evidence type="ECO:0000313" key="9">
    <source>
        <dbReference type="Proteomes" id="UP001230908"/>
    </source>
</evidence>
<protein>
    <submittedName>
        <fullName evidence="8">SigE family RNA polymerase sigma factor</fullName>
    </submittedName>
</protein>
<dbReference type="InterPro" id="IPR014325">
    <property type="entry name" value="RNA_pol_sigma-E_actinobac"/>
</dbReference>
<evidence type="ECO:0000256" key="5">
    <source>
        <dbReference type="ARBA" id="ARBA00023163"/>
    </source>
</evidence>
<dbReference type="Gene3D" id="1.10.1740.10">
    <property type="match status" value="1"/>
</dbReference>
<dbReference type="Proteomes" id="UP001230908">
    <property type="component" value="Unassembled WGS sequence"/>
</dbReference>
<evidence type="ECO:0000259" key="6">
    <source>
        <dbReference type="Pfam" id="PF04542"/>
    </source>
</evidence>
<comment type="caution">
    <text evidence="8">The sequence shown here is derived from an EMBL/GenBank/DDBJ whole genome shotgun (WGS) entry which is preliminary data.</text>
</comment>
<keyword evidence="3" id="KW-0731">Sigma factor</keyword>
<keyword evidence="9" id="KW-1185">Reference proteome</keyword>
<dbReference type="SUPFAM" id="SSF88946">
    <property type="entry name" value="Sigma2 domain of RNA polymerase sigma factors"/>
    <property type="match status" value="1"/>
</dbReference>
<dbReference type="InterPro" id="IPR007627">
    <property type="entry name" value="RNA_pol_sigma70_r2"/>
</dbReference>
<comment type="similarity">
    <text evidence="1">Belongs to the sigma-70 factor family. ECF subfamily.</text>
</comment>
<keyword evidence="4" id="KW-0238">DNA-binding</keyword>
<dbReference type="Gene3D" id="1.10.10.10">
    <property type="entry name" value="Winged helix-like DNA-binding domain superfamily/Winged helix DNA-binding domain"/>
    <property type="match status" value="1"/>
</dbReference>
<proteinExistence type="inferred from homology"/>
<evidence type="ECO:0000256" key="1">
    <source>
        <dbReference type="ARBA" id="ARBA00010641"/>
    </source>
</evidence>
<organism evidence="8 9">
    <name type="scientific">Phytohabitans maris</name>
    <dbReference type="NCBI Taxonomy" id="3071409"/>
    <lineage>
        <taxon>Bacteria</taxon>
        <taxon>Bacillati</taxon>
        <taxon>Actinomycetota</taxon>
        <taxon>Actinomycetes</taxon>
        <taxon>Micromonosporales</taxon>
        <taxon>Micromonosporaceae</taxon>
    </lineage>
</organism>
<evidence type="ECO:0000256" key="3">
    <source>
        <dbReference type="ARBA" id="ARBA00023082"/>
    </source>
</evidence>
<dbReference type="InterPro" id="IPR013325">
    <property type="entry name" value="RNA_pol_sigma_r2"/>
</dbReference>
<reference evidence="8 9" key="1">
    <citation type="submission" date="2023-08" db="EMBL/GenBank/DDBJ databases">
        <title>Phytohabitans sansha sp. nov., isolated from marine sediment.</title>
        <authorList>
            <person name="Zhao Y."/>
            <person name="Yi K."/>
        </authorList>
    </citation>
    <scope>NUCLEOTIDE SEQUENCE [LARGE SCALE GENOMIC DNA]</scope>
    <source>
        <strain evidence="8 9">ZYX-F-186</strain>
    </source>
</reference>
<dbReference type="CDD" id="cd06171">
    <property type="entry name" value="Sigma70_r4"/>
    <property type="match status" value="1"/>
</dbReference>
<dbReference type="RefSeq" id="WP_308715537.1">
    <property type="nucleotide sequence ID" value="NZ_JAVHUY010000029.1"/>
</dbReference>
<feature type="domain" description="RNA polymerase sigma-70 region 2" evidence="6">
    <location>
        <begin position="32"/>
        <end position="93"/>
    </location>
</feature>
<dbReference type="NCBIfam" id="TIGR02937">
    <property type="entry name" value="sigma70-ECF"/>
    <property type="match status" value="1"/>
</dbReference>
<evidence type="ECO:0000259" key="7">
    <source>
        <dbReference type="Pfam" id="PF04545"/>
    </source>
</evidence>
<dbReference type="InterPro" id="IPR039425">
    <property type="entry name" value="RNA_pol_sigma-70-like"/>
</dbReference>
<evidence type="ECO:0000256" key="2">
    <source>
        <dbReference type="ARBA" id="ARBA00023015"/>
    </source>
</evidence>
<dbReference type="PANTHER" id="PTHR43133">
    <property type="entry name" value="RNA POLYMERASE ECF-TYPE SIGMA FACTO"/>
    <property type="match status" value="1"/>
</dbReference>
<evidence type="ECO:0000256" key="4">
    <source>
        <dbReference type="ARBA" id="ARBA00023125"/>
    </source>
</evidence>
<dbReference type="Pfam" id="PF04542">
    <property type="entry name" value="Sigma70_r2"/>
    <property type="match status" value="1"/>
</dbReference>
<dbReference type="PANTHER" id="PTHR43133:SF50">
    <property type="entry name" value="ECF RNA POLYMERASE SIGMA FACTOR SIGM"/>
    <property type="match status" value="1"/>
</dbReference>
<accession>A0ABU0ZPE2</accession>
<dbReference type="SUPFAM" id="SSF88659">
    <property type="entry name" value="Sigma3 and sigma4 domains of RNA polymerase sigma factors"/>
    <property type="match status" value="1"/>
</dbReference>
<dbReference type="InterPro" id="IPR014284">
    <property type="entry name" value="RNA_pol_sigma-70_dom"/>
</dbReference>
<keyword evidence="5" id="KW-0804">Transcription</keyword>
<sequence>MTEGPIARWSRARQRQRAAQDEEFTEFVAATAHGLRRTAFLLCGDWHLAQDLTQTALTRMYASWGRVRRSDNLNAYSRRVLMNALFDQRKRRSSGEVVVAELPESAVRPPQPAAEVHVTLMRALATLSLRDQAIVVLRYWEDQSVETVAEILDVSASVVKTRSARALTRLRALLGEEFVGT</sequence>
<dbReference type="InterPro" id="IPR013324">
    <property type="entry name" value="RNA_pol_sigma_r3/r4-like"/>
</dbReference>